<feature type="domain" description="Beta-lactamase-related" evidence="1">
    <location>
        <begin position="161"/>
        <end position="420"/>
    </location>
</feature>
<dbReference type="PANTHER" id="PTHR43283:SF7">
    <property type="entry name" value="BETA-LACTAMASE-RELATED DOMAIN-CONTAINING PROTEIN"/>
    <property type="match status" value="1"/>
</dbReference>
<reference evidence="2 3" key="1">
    <citation type="submission" date="2024-07" db="EMBL/GenBank/DDBJ databases">
        <title>The genome sequence of type strain Sediminicola arcticus GDMCC 1.2805.</title>
        <authorList>
            <person name="Liu Y."/>
        </authorList>
    </citation>
    <scope>NUCLEOTIDE SEQUENCE [LARGE SCALE GENOMIC DNA]</scope>
    <source>
        <strain evidence="2 3">GDMCC 1.2805</strain>
    </source>
</reference>
<protein>
    <submittedName>
        <fullName evidence="2">Serine hydrolase</fullName>
        <ecNumber evidence="2">3.-.-.-</ecNumber>
    </submittedName>
</protein>
<dbReference type="InterPro" id="IPR012338">
    <property type="entry name" value="Beta-lactam/transpept-like"/>
</dbReference>
<dbReference type="Proteomes" id="UP001549799">
    <property type="component" value="Unassembled WGS sequence"/>
</dbReference>
<organism evidence="2 3">
    <name type="scientific">Sediminicola arcticus</name>
    <dbReference type="NCBI Taxonomy" id="1574308"/>
    <lineage>
        <taxon>Bacteria</taxon>
        <taxon>Pseudomonadati</taxon>
        <taxon>Bacteroidota</taxon>
        <taxon>Flavobacteriia</taxon>
        <taxon>Flavobacteriales</taxon>
        <taxon>Flavobacteriaceae</taxon>
        <taxon>Sediminicola</taxon>
    </lineage>
</organism>
<dbReference type="GO" id="GO:0016787">
    <property type="term" value="F:hydrolase activity"/>
    <property type="evidence" value="ECO:0007669"/>
    <property type="project" value="UniProtKB-KW"/>
</dbReference>
<dbReference type="EMBL" id="JBEXAE010000003">
    <property type="protein sequence ID" value="MET6990574.1"/>
    <property type="molecule type" value="Genomic_DNA"/>
</dbReference>
<keyword evidence="2" id="KW-0378">Hydrolase</keyword>
<evidence type="ECO:0000313" key="3">
    <source>
        <dbReference type="Proteomes" id="UP001549799"/>
    </source>
</evidence>
<dbReference type="EC" id="3.-.-.-" evidence="2"/>
<gene>
    <name evidence="2" type="ORF">ABXZ36_07925</name>
</gene>
<comment type="caution">
    <text evidence="2">The sequence shown here is derived from an EMBL/GenBank/DDBJ whole genome shotgun (WGS) entry which is preliminary data.</text>
</comment>
<dbReference type="PANTHER" id="PTHR43283">
    <property type="entry name" value="BETA-LACTAMASE-RELATED"/>
    <property type="match status" value="1"/>
</dbReference>
<dbReference type="RefSeq" id="WP_354614970.1">
    <property type="nucleotide sequence ID" value="NZ_JBEXAE010000003.1"/>
</dbReference>
<evidence type="ECO:0000313" key="2">
    <source>
        <dbReference type="EMBL" id="MET6990574.1"/>
    </source>
</evidence>
<proteinExistence type="predicted"/>
<dbReference type="SUPFAM" id="SSF56601">
    <property type="entry name" value="beta-lactamase/transpeptidase-like"/>
    <property type="match status" value="1"/>
</dbReference>
<name>A0ABV2STV6_9FLAO</name>
<accession>A0ABV2STV6</accession>
<dbReference type="InterPro" id="IPR050789">
    <property type="entry name" value="Diverse_Enzym_Activities"/>
</dbReference>
<dbReference type="Gene3D" id="3.40.710.10">
    <property type="entry name" value="DD-peptidase/beta-lactamase superfamily"/>
    <property type="match status" value="1"/>
</dbReference>
<dbReference type="InterPro" id="IPR001466">
    <property type="entry name" value="Beta-lactam-related"/>
</dbReference>
<keyword evidence="3" id="KW-1185">Reference proteome</keyword>
<dbReference type="Pfam" id="PF00144">
    <property type="entry name" value="Beta-lactamase"/>
    <property type="match status" value="1"/>
</dbReference>
<evidence type="ECO:0000259" key="1">
    <source>
        <dbReference type="Pfam" id="PF00144"/>
    </source>
</evidence>
<sequence length="444" mass="50459">MKIFKRIVIAIIIVIAIALAFNYSKLNIISGYAAKNMASSVFIADRTPASIDKNDNNIPTIKLASTEVDYIHKTASSSVFGFMERKVIYRQGLGSVLVNDSYDYSKKYLRPRRQISGNNLPFPYGDNGKKDTVFGNVDYQKLQKAINKAFSDPEIKKTRTVLVAYKNEIIAEQYADGFTHKTPILGWSMTKSILATLYGVLEHQGKLELNDFAPVAEWGKDERKNITLNHLLRMQSGLVWAEDYTKISDVTKMLFMESDMTQSQRLKKAIAKPKEIWNYSSGTSNLLSGLLHHYVTKNQEYLDFPYQSLIDKIGMHSMVIETDMENNFVGSSYAWANTRDWAKFGLLYLNNGQWQGEQLFSKDWVTYITTPTVESDGTYGAHFWLNAEGKYPDVPRDLYSANGYEGQYVFIIPSKELVIVRTGLAEDPIFDINEFISEVIATIK</sequence>